<organism evidence="4">
    <name type="scientific">Magnetococcus massalia (strain MO-1)</name>
    <dbReference type="NCBI Taxonomy" id="451514"/>
    <lineage>
        <taxon>Bacteria</taxon>
        <taxon>Pseudomonadati</taxon>
        <taxon>Pseudomonadota</taxon>
        <taxon>Magnetococcia</taxon>
        <taxon>Magnetococcales</taxon>
        <taxon>Magnetococcaceae</taxon>
        <taxon>Magnetococcus</taxon>
    </lineage>
</organism>
<reference evidence="4" key="1">
    <citation type="submission" date="2015-04" db="EMBL/GenBank/DDBJ databases">
        <authorList>
            <person name="Syromyatnikov M.Y."/>
            <person name="Popov V.N."/>
        </authorList>
    </citation>
    <scope>NUCLEOTIDE SEQUENCE</scope>
    <source>
        <strain evidence="4">MO-1</strain>
    </source>
</reference>
<feature type="region of interest" description="Disordered" evidence="1">
    <location>
        <begin position="212"/>
        <end position="275"/>
    </location>
</feature>
<dbReference type="PANTHER" id="PTHR33408:SF2">
    <property type="entry name" value="TRANSPOSASE DDE DOMAIN-CONTAINING PROTEIN"/>
    <property type="match status" value="1"/>
</dbReference>
<dbReference type="Pfam" id="PF01609">
    <property type="entry name" value="DDE_Tnp_1"/>
    <property type="match status" value="1"/>
</dbReference>
<feature type="domain" description="Transposase InsH N-terminal" evidence="3">
    <location>
        <begin position="18"/>
        <end position="108"/>
    </location>
</feature>
<dbReference type="Pfam" id="PF05598">
    <property type="entry name" value="DUF772"/>
    <property type="match status" value="1"/>
</dbReference>
<feature type="compositionally biased region" description="Basic and acidic residues" evidence="1">
    <location>
        <begin position="247"/>
        <end position="256"/>
    </location>
</feature>
<sequence length="450" mass="51227">MSKFIQADQNQPLLLPPDLREWIPEDDLAHFILEAVKRVPLERFKVNRRRTGSAQYHPQMMLALLIYCYANGIFGSRRIERATYRDIGVRFITADTHPDHDTICTFRRVNGEAISEAFLQVLLLAKELKLLKVGMVSVDGTKMDANANKHRSVRYDRAQSLRGQLELDIADLMEQAESTDKQDAADPQSLPEEISQRKKLLEKMDAACDRLEKQAKAQAEREQEEYRKKLEERDKRSGKQKGRKPKPPKEEPDPKEQTNLTDPDSRIMRKSKQHEYRQAYNAQAVVDADGSQLILGSRVSQCASDRNELQADIGTIPSQIGQAETVLADSGYANGKEVSDLQKQGVEVLVATGAEGQRRAYDFRPPPEEEKEAKEPKADWLKEMQAALESEEGRRKYGLRKQTVEPVFGIIKSVLGFTQFQLRGLSKVALEWDLVSLAYNCKRLHRLQLA</sequence>
<name>A0A1S7LC50_MAGMO</name>
<dbReference type="GO" id="GO:0006313">
    <property type="term" value="P:DNA transposition"/>
    <property type="evidence" value="ECO:0007669"/>
    <property type="project" value="InterPro"/>
</dbReference>
<dbReference type="GO" id="GO:0003677">
    <property type="term" value="F:DNA binding"/>
    <property type="evidence" value="ECO:0007669"/>
    <property type="project" value="InterPro"/>
</dbReference>
<feature type="compositionally biased region" description="Basic and acidic residues" evidence="1">
    <location>
        <begin position="263"/>
        <end position="275"/>
    </location>
</feature>
<protein>
    <submittedName>
        <fullName evidence="4">Transposase</fullName>
    </submittedName>
</protein>
<evidence type="ECO:0000313" key="6">
    <source>
        <dbReference type="EMBL" id="CRH07769.1"/>
    </source>
</evidence>
<dbReference type="EMBL" id="LO017727">
    <property type="protein sequence ID" value="CRH04292.1"/>
    <property type="molecule type" value="Genomic_DNA"/>
</dbReference>
<evidence type="ECO:0000256" key="1">
    <source>
        <dbReference type="SAM" id="MobiDB-lite"/>
    </source>
</evidence>
<dbReference type="EMBL" id="LO017727">
    <property type="protein sequence ID" value="CRH06813.1"/>
    <property type="molecule type" value="Genomic_DNA"/>
</dbReference>
<dbReference type="InterPro" id="IPR002559">
    <property type="entry name" value="Transposase_11"/>
</dbReference>
<evidence type="ECO:0000313" key="5">
    <source>
        <dbReference type="EMBL" id="CRH06813.1"/>
    </source>
</evidence>
<evidence type="ECO:0000313" key="4">
    <source>
        <dbReference type="EMBL" id="CRH04292.1"/>
    </source>
</evidence>
<accession>A0A1S7LC50</accession>
<feature type="domain" description="Transposase IS4-like" evidence="2">
    <location>
        <begin position="270"/>
        <end position="441"/>
    </location>
</feature>
<dbReference type="GO" id="GO:0004803">
    <property type="term" value="F:transposase activity"/>
    <property type="evidence" value="ECO:0007669"/>
    <property type="project" value="InterPro"/>
</dbReference>
<dbReference type="AlphaFoldDB" id="A0A1S7LC50"/>
<evidence type="ECO:0000259" key="3">
    <source>
        <dbReference type="Pfam" id="PF05598"/>
    </source>
</evidence>
<proteinExistence type="predicted"/>
<gene>
    <name evidence="4" type="ORF">MAGMO_0076</name>
    <name evidence="5" type="ORF">MAGMO_2658</name>
    <name evidence="6" type="ORF">MAGMO_3636</name>
</gene>
<dbReference type="InterPro" id="IPR008490">
    <property type="entry name" value="Transposase_InsH_N"/>
</dbReference>
<dbReference type="PANTHER" id="PTHR33408">
    <property type="entry name" value="TRANSPOSASE"/>
    <property type="match status" value="1"/>
</dbReference>
<dbReference type="EMBL" id="LO017727">
    <property type="protein sequence ID" value="CRH07769.1"/>
    <property type="molecule type" value="Genomic_DNA"/>
</dbReference>
<feature type="compositionally biased region" description="Basic and acidic residues" evidence="1">
    <location>
        <begin position="212"/>
        <end position="237"/>
    </location>
</feature>
<evidence type="ECO:0000259" key="2">
    <source>
        <dbReference type="Pfam" id="PF01609"/>
    </source>
</evidence>